<dbReference type="PANTHER" id="PTHR37422:SF17">
    <property type="entry name" value="O-ANTIGEN LIGASE"/>
    <property type="match status" value="1"/>
</dbReference>
<protein>
    <submittedName>
        <fullName evidence="7">Ligase</fullName>
    </submittedName>
</protein>
<keyword evidence="8" id="KW-1185">Reference proteome</keyword>
<dbReference type="InterPro" id="IPR051533">
    <property type="entry name" value="WaaL-like"/>
</dbReference>
<dbReference type="GO" id="GO:0016020">
    <property type="term" value="C:membrane"/>
    <property type="evidence" value="ECO:0007669"/>
    <property type="project" value="UniProtKB-SubCell"/>
</dbReference>
<keyword evidence="4 5" id="KW-0472">Membrane</keyword>
<evidence type="ECO:0000313" key="8">
    <source>
        <dbReference type="Proteomes" id="UP000652231"/>
    </source>
</evidence>
<keyword evidence="3 5" id="KW-1133">Transmembrane helix</keyword>
<evidence type="ECO:0000256" key="2">
    <source>
        <dbReference type="ARBA" id="ARBA00022692"/>
    </source>
</evidence>
<dbReference type="PANTHER" id="PTHR37422">
    <property type="entry name" value="TEICHURONIC ACID BIOSYNTHESIS PROTEIN TUAE"/>
    <property type="match status" value="1"/>
</dbReference>
<proteinExistence type="predicted"/>
<comment type="caution">
    <text evidence="7">The sequence shown here is derived from an EMBL/GenBank/DDBJ whole genome shotgun (WGS) entry which is preliminary data.</text>
</comment>
<feature type="transmembrane region" description="Helical" evidence="5">
    <location>
        <begin position="12"/>
        <end position="31"/>
    </location>
</feature>
<sequence>MKTLRIKPIRKVTYLQLLLLHGAMGFLVYLIPFASKVIFLSVVFFFFFLIVNKANKNDEALLAAAYITGAELFFRMTGGVFFYESGKYLVILFLVIGLFYKGPSKRTLPYWLYIFLLIPGIFFSAMNLNFDTNIRNAIAFNLSGPITVGIVGIYCFFRKISLNRIHHIFLAVMLPIITLTIYLFLYTPSIRDSLSGTASNFAASGGFGPNQVSTILGLGAIILFIRLFTIKSRLLNIIDLILLMLVCYRGLVTFSRGGMLGALICSVAFLLIYLYYADGITKAKLLPRIILISGVLITTWVFTSVITFGLIDKRYSNQDAAGRVKQDITTGRAELMETELDAFFSAPLTGIGIGKIKEFREEKLGKTVATHNEISRLLSEHGVPGLIALFIIALSPLLYWLFYKPNIYFFAFYFFWLITISHSSMRLAAPGFIYGLCLLYILNEKSTIHRKQTKQSKQHSHIN</sequence>
<evidence type="ECO:0000256" key="1">
    <source>
        <dbReference type="ARBA" id="ARBA00004141"/>
    </source>
</evidence>
<feature type="transmembrane region" description="Helical" evidence="5">
    <location>
        <begin position="257"/>
        <end position="277"/>
    </location>
</feature>
<feature type="transmembrane region" description="Helical" evidence="5">
    <location>
        <begin position="289"/>
        <end position="311"/>
    </location>
</feature>
<reference evidence="7" key="1">
    <citation type="journal article" date="2014" name="Int. J. Syst. Evol. Microbiol.">
        <title>Complete genome sequence of Corynebacterium casei LMG S-19264T (=DSM 44701T), isolated from a smear-ripened cheese.</title>
        <authorList>
            <consortium name="US DOE Joint Genome Institute (JGI-PGF)"/>
            <person name="Walter F."/>
            <person name="Albersmeier A."/>
            <person name="Kalinowski J."/>
            <person name="Ruckert C."/>
        </authorList>
    </citation>
    <scope>NUCLEOTIDE SEQUENCE</scope>
    <source>
        <strain evidence="7">CGMCC 1.12924</strain>
    </source>
</reference>
<feature type="transmembrane region" description="Helical" evidence="5">
    <location>
        <begin position="88"/>
        <end position="103"/>
    </location>
</feature>
<gene>
    <name evidence="7" type="ORF">GCM10011312_22410</name>
</gene>
<feature type="transmembrane region" description="Helical" evidence="5">
    <location>
        <begin position="431"/>
        <end position="448"/>
    </location>
</feature>
<name>A0A8J2VCP9_9FLAO</name>
<reference evidence="7" key="2">
    <citation type="submission" date="2020-09" db="EMBL/GenBank/DDBJ databases">
        <authorList>
            <person name="Sun Q."/>
            <person name="Zhou Y."/>
        </authorList>
    </citation>
    <scope>NUCLEOTIDE SEQUENCE</scope>
    <source>
        <strain evidence="7">CGMCC 1.12924</strain>
    </source>
</reference>
<evidence type="ECO:0000256" key="5">
    <source>
        <dbReference type="SAM" id="Phobius"/>
    </source>
</evidence>
<feature type="transmembrane region" description="Helical" evidence="5">
    <location>
        <begin position="136"/>
        <end position="156"/>
    </location>
</feature>
<evidence type="ECO:0000256" key="4">
    <source>
        <dbReference type="ARBA" id="ARBA00023136"/>
    </source>
</evidence>
<dbReference type="EMBL" id="BMGK01000009">
    <property type="protein sequence ID" value="GGD98412.1"/>
    <property type="molecule type" value="Genomic_DNA"/>
</dbReference>
<dbReference type="Proteomes" id="UP000652231">
    <property type="component" value="Unassembled WGS sequence"/>
</dbReference>
<organism evidence="7 8">
    <name type="scientific">Planktosalinus lacus</name>
    <dbReference type="NCBI Taxonomy" id="1526573"/>
    <lineage>
        <taxon>Bacteria</taxon>
        <taxon>Pseudomonadati</taxon>
        <taxon>Bacteroidota</taxon>
        <taxon>Flavobacteriia</taxon>
        <taxon>Flavobacteriales</taxon>
        <taxon>Flavobacteriaceae</taxon>
        <taxon>Planktosalinus</taxon>
    </lineage>
</organism>
<dbReference type="GO" id="GO:0016874">
    <property type="term" value="F:ligase activity"/>
    <property type="evidence" value="ECO:0007669"/>
    <property type="project" value="UniProtKB-KW"/>
</dbReference>
<dbReference type="Pfam" id="PF04932">
    <property type="entry name" value="Wzy_C"/>
    <property type="match status" value="1"/>
</dbReference>
<accession>A0A8J2VCP9</accession>
<dbReference type="AlphaFoldDB" id="A0A8J2VCP9"/>
<feature type="transmembrane region" description="Helical" evidence="5">
    <location>
        <begin position="110"/>
        <end position="130"/>
    </location>
</feature>
<feature type="transmembrane region" description="Helical" evidence="5">
    <location>
        <begin position="383"/>
        <end position="402"/>
    </location>
</feature>
<feature type="transmembrane region" description="Helical" evidence="5">
    <location>
        <begin position="207"/>
        <end position="227"/>
    </location>
</feature>
<feature type="transmembrane region" description="Helical" evidence="5">
    <location>
        <begin position="168"/>
        <end position="187"/>
    </location>
</feature>
<dbReference type="RefSeq" id="WP_188442566.1">
    <property type="nucleotide sequence ID" value="NZ_BMGK01000009.1"/>
</dbReference>
<feature type="transmembrane region" description="Helical" evidence="5">
    <location>
        <begin position="407"/>
        <end position="425"/>
    </location>
</feature>
<comment type="subcellular location">
    <subcellularLocation>
        <location evidence="1">Membrane</location>
        <topology evidence="1">Multi-pass membrane protein</topology>
    </subcellularLocation>
</comment>
<evidence type="ECO:0000256" key="3">
    <source>
        <dbReference type="ARBA" id="ARBA00022989"/>
    </source>
</evidence>
<evidence type="ECO:0000313" key="7">
    <source>
        <dbReference type="EMBL" id="GGD98412.1"/>
    </source>
</evidence>
<feature type="domain" description="O-antigen ligase-related" evidence="6">
    <location>
        <begin position="243"/>
        <end position="390"/>
    </location>
</feature>
<keyword evidence="7" id="KW-0436">Ligase</keyword>
<keyword evidence="2 5" id="KW-0812">Transmembrane</keyword>
<evidence type="ECO:0000259" key="6">
    <source>
        <dbReference type="Pfam" id="PF04932"/>
    </source>
</evidence>
<feature type="transmembrane region" description="Helical" evidence="5">
    <location>
        <begin position="234"/>
        <end position="251"/>
    </location>
</feature>
<dbReference type="InterPro" id="IPR007016">
    <property type="entry name" value="O-antigen_ligase-rel_domated"/>
</dbReference>